<feature type="domain" description="DUF7726" evidence="1">
    <location>
        <begin position="73"/>
        <end position="143"/>
    </location>
</feature>
<dbReference type="AlphaFoldDB" id="A0A5N5XJN8"/>
<sequence>MAAHRAALEEINHHVQNLQAAVDFTKPPLPADVPILDLTTTTENATPTTNNKRKTPPMTLMEIVEDDPRLDNYKWDCGQIRRKIRSLINSKEMKACDFQREIDTSSRAYYDFLKQSGRMAGAGSNVYHNAHRFFMMRELQGIKRPRKPKTPGTKTAKSVDEKAYDVSGIHLPGEEEGEVEVYDHCDEVRKKIVAFLRSSGMTQAAFCREISKSFPENLGTKISGAVLANFLNKRGVNAGNQSTAFYAAYVFFEKLRIRDGKPKTQFREEMEEVWGVQGGFDRKTGPNQSYITSIHSYVYSDEYGRVRTARM</sequence>
<evidence type="ECO:0000259" key="1">
    <source>
        <dbReference type="Pfam" id="PF24852"/>
    </source>
</evidence>
<keyword evidence="3" id="KW-1185">Reference proteome</keyword>
<reference evidence="2 3" key="1">
    <citation type="submission" date="2019-04" db="EMBL/GenBank/DDBJ databases">
        <title>Friends and foes A comparative genomics study of 23 Aspergillus species from section Flavi.</title>
        <authorList>
            <consortium name="DOE Joint Genome Institute"/>
            <person name="Kjaerbolling I."/>
            <person name="Vesth T."/>
            <person name="Frisvad J.C."/>
            <person name="Nybo J.L."/>
            <person name="Theobald S."/>
            <person name="Kildgaard S."/>
            <person name="Isbrandt T."/>
            <person name="Kuo A."/>
            <person name="Sato A."/>
            <person name="Lyhne E.K."/>
            <person name="Kogle M.E."/>
            <person name="Wiebenga A."/>
            <person name="Kun R.S."/>
            <person name="Lubbers R.J."/>
            <person name="Makela M.R."/>
            <person name="Barry K."/>
            <person name="Chovatia M."/>
            <person name="Clum A."/>
            <person name="Daum C."/>
            <person name="Haridas S."/>
            <person name="He G."/>
            <person name="LaButti K."/>
            <person name="Lipzen A."/>
            <person name="Mondo S."/>
            <person name="Riley R."/>
            <person name="Salamov A."/>
            <person name="Simmons B.A."/>
            <person name="Magnuson J.K."/>
            <person name="Henrissat B."/>
            <person name="Mortensen U.H."/>
            <person name="Larsen T.O."/>
            <person name="Devries R.P."/>
            <person name="Grigoriev I.V."/>
            <person name="Machida M."/>
            <person name="Baker S.E."/>
            <person name="Andersen M.R."/>
        </authorList>
    </citation>
    <scope>NUCLEOTIDE SEQUENCE [LARGE SCALE GENOMIC DNA]</scope>
    <source>
        <strain evidence="2 3">CBS 151.66</strain>
    </source>
</reference>
<evidence type="ECO:0000313" key="3">
    <source>
        <dbReference type="Proteomes" id="UP000326565"/>
    </source>
</evidence>
<dbReference type="OrthoDB" id="2592504at2759"/>
<protein>
    <recommendedName>
        <fullName evidence="1">DUF7726 domain-containing protein</fullName>
    </recommendedName>
</protein>
<dbReference type="Pfam" id="PF24852">
    <property type="entry name" value="DUF7726"/>
    <property type="match status" value="2"/>
</dbReference>
<evidence type="ECO:0000313" key="2">
    <source>
        <dbReference type="EMBL" id="KAB8079732.1"/>
    </source>
</evidence>
<dbReference type="InterPro" id="IPR056143">
    <property type="entry name" value="DUF7726"/>
</dbReference>
<proteinExistence type="predicted"/>
<dbReference type="EMBL" id="ML732149">
    <property type="protein sequence ID" value="KAB8079732.1"/>
    <property type="molecule type" value="Genomic_DNA"/>
</dbReference>
<gene>
    <name evidence="2" type="ORF">BDV29DRAFT_164248</name>
</gene>
<dbReference type="Proteomes" id="UP000326565">
    <property type="component" value="Unassembled WGS sequence"/>
</dbReference>
<dbReference type="PANTHER" id="PTHR42339:SF1">
    <property type="entry name" value="HISTONE H1"/>
    <property type="match status" value="1"/>
</dbReference>
<organism evidence="2 3">
    <name type="scientific">Aspergillus leporis</name>
    <dbReference type="NCBI Taxonomy" id="41062"/>
    <lineage>
        <taxon>Eukaryota</taxon>
        <taxon>Fungi</taxon>
        <taxon>Dikarya</taxon>
        <taxon>Ascomycota</taxon>
        <taxon>Pezizomycotina</taxon>
        <taxon>Eurotiomycetes</taxon>
        <taxon>Eurotiomycetidae</taxon>
        <taxon>Eurotiales</taxon>
        <taxon>Aspergillaceae</taxon>
        <taxon>Aspergillus</taxon>
        <taxon>Aspergillus subgen. Circumdati</taxon>
    </lineage>
</organism>
<name>A0A5N5XJN8_9EURO</name>
<feature type="domain" description="DUF7726" evidence="1">
    <location>
        <begin position="180"/>
        <end position="261"/>
    </location>
</feature>
<accession>A0A5N5XJN8</accession>
<dbReference type="PANTHER" id="PTHR42339">
    <property type="entry name" value="HISTONE H1"/>
    <property type="match status" value="1"/>
</dbReference>